<keyword evidence="3 4" id="KW-0067">ATP-binding</keyword>
<proteinExistence type="predicted"/>
<evidence type="ECO:0000256" key="1">
    <source>
        <dbReference type="ARBA" id="ARBA00022598"/>
    </source>
</evidence>
<dbReference type="GO" id="GO:0046872">
    <property type="term" value="F:metal ion binding"/>
    <property type="evidence" value="ECO:0007669"/>
    <property type="project" value="InterPro"/>
</dbReference>
<evidence type="ECO:0000259" key="5">
    <source>
        <dbReference type="PROSITE" id="PS50975"/>
    </source>
</evidence>
<dbReference type="PANTHER" id="PTHR43585:SF2">
    <property type="entry name" value="ATP-GRASP ENZYME FSQD"/>
    <property type="match status" value="1"/>
</dbReference>
<dbReference type="GO" id="GO:0016874">
    <property type="term" value="F:ligase activity"/>
    <property type="evidence" value="ECO:0007669"/>
    <property type="project" value="UniProtKB-KW"/>
</dbReference>
<dbReference type="GO" id="GO:0005524">
    <property type="term" value="F:ATP binding"/>
    <property type="evidence" value="ECO:0007669"/>
    <property type="project" value="UniProtKB-UniRule"/>
</dbReference>
<dbReference type="Gene3D" id="3.30.470.20">
    <property type="entry name" value="ATP-grasp fold, B domain"/>
    <property type="match status" value="1"/>
</dbReference>
<evidence type="ECO:0000313" key="6">
    <source>
        <dbReference type="EMBL" id="PXX90805.1"/>
    </source>
</evidence>
<accession>A0A2V3ZJ33</accession>
<organism evidence="6 7">
    <name type="scientific">Marinobacter vulgaris</name>
    <dbReference type="NCBI Taxonomy" id="1928331"/>
    <lineage>
        <taxon>Bacteria</taxon>
        <taxon>Pseudomonadati</taxon>
        <taxon>Pseudomonadota</taxon>
        <taxon>Gammaproteobacteria</taxon>
        <taxon>Pseudomonadales</taxon>
        <taxon>Marinobacteraceae</taxon>
        <taxon>Marinobacter</taxon>
    </lineage>
</organism>
<dbReference type="OrthoDB" id="8441067at2"/>
<evidence type="ECO:0000256" key="3">
    <source>
        <dbReference type="ARBA" id="ARBA00022840"/>
    </source>
</evidence>
<keyword evidence="7" id="KW-1185">Reference proteome</keyword>
<comment type="caution">
    <text evidence="6">The sequence shown here is derived from an EMBL/GenBank/DDBJ whole genome shotgun (WGS) entry which is preliminary data.</text>
</comment>
<dbReference type="Pfam" id="PF13535">
    <property type="entry name" value="ATP-grasp_4"/>
    <property type="match status" value="1"/>
</dbReference>
<dbReference type="InterPro" id="IPR011761">
    <property type="entry name" value="ATP-grasp"/>
</dbReference>
<dbReference type="PROSITE" id="PS00867">
    <property type="entry name" value="CPSASE_2"/>
    <property type="match status" value="1"/>
</dbReference>
<name>A0A2V3ZJ33_9GAMM</name>
<dbReference type="EMBL" id="QFWX01000004">
    <property type="protein sequence ID" value="PXX90805.1"/>
    <property type="molecule type" value="Genomic_DNA"/>
</dbReference>
<dbReference type="InterPro" id="IPR005479">
    <property type="entry name" value="CPAse_ATP-bd"/>
</dbReference>
<reference evidence="7" key="1">
    <citation type="submission" date="2018-05" db="EMBL/GenBank/DDBJ databases">
        <authorList>
            <person name="Lu D."/>
        </authorList>
    </citation>
    <scope>NUCLEOTIDE SEQUENCE [LARGE SCALE GENOMIC DNA]</scope>
    <source>
        <strain evidence="7">F01</strain>
    </source>
</reference>
<dbReference type="RefSeq" id="WP_114613030.1">
    <property type="nucleotide sequence ID" value="NZ_QFWX01000004.1"/>
</dbReference>
<dbReference type="SUPFAM" id="SSF56059">
    <property type="entry name" value="Glutathione synthetase ATP-binding domain-like"/>
    <property type="match status" value="1"/>
</dbReference>
<evidence type="ECO:0000256" key="4">
    <source>
        <dbReference type="PROSITE-ProRule" id="PRU00409"/>
    </source>
</evidence>
<dbReference type="InterPro" id="IPR052032">
    <property type="entry name" value="ATP-dep_AA_Ligase"/>
</dbReference>
<evidence type="ECO:0000256" key="2">
    <source>
        <dbReference type="ARBA" id="ARBA00022741"/>
    </source>
</evidence>
<dbReference type="AlphaFoldDB" id="A0A2V3ZJ33"/>
<protein>
    <recommendedName>
        <fullName evidence="5">ATP-grasp domain-containing protein</fullName>
    </recommendedName>
</protein>
<keyword evidence="1" id="KW-0436">Ligase</keyword>
<gene>
    <name evidence="6" type="ORF">DIT71_09735</name>
</gene>
<keyword evidence="2 4" id="KW-0547">Nucleotide-binding</keyword>
<reference evidence="6 7" key="2">
    <citation type="submission" date="2018-06" db="EMBL/GenBank/DDBJ databases">
        <title>Marinobactersediminissp. nov, a moderately halophilic bacterium isolated from marine solar saltern.</title>
        <authorList>
            <person name="Zhang Y."/>
        </authorList>
    </citation>
    <scope>NUCLEOTIDE SEQUENCE [LARGE SCALE GENOMIC DNA]</scope>
    <source>
        <strain evidence="6 7">F01</strain>
    </source>
</reference>
<dbReference type="PANTHER" id="PTHR43585">
    <property type="entry name" value="FUMIPYRROLE BIOSYNTHESIS PROTEIN C"/>
    <property type="match status" value="1"/>
</dbReference>
<dbReference type="PROSITE" id="PS50975">
    <property type="entry name" value="ATP_GRASP"/>
    <property type="match status" value="1"/>
</dbReference>
<feature type="domain" description="ATP-grasp" evidence="5">
    <location>
        <begin position="110"/>
        <end position="325"/>
    </location>
</feature>
<evidence type="ECO:0000313" key="7">
    <source>
        <dbReference type="Proteomes" id="UP000253987"/>
    </source>
</evidence>
<sequence>MTQRQKNIFVLGYDKRHAQDIVKIPDADAFCFHPLLRTDELVHRKNFHIDDKLEKARDVLQRFDGTVDAIICHWDFPATPMAAILCAEFGLPSPSLEAVLKCSHKFWSRLEQQQAAPEATPGFCVINPFDESAMDNITLDYPFWIKPIKGYGSTLGFRINNRQDLTHALDVIKQRIRRIGDPFNTILERANLPSELGKVDGNYLIAENLVHGREIAPEGYVQHGEFHVHGVVDMVRDKNHKSFLRYEYPSQSPHRIQDRAIELAGKVIRQIGFDNGCFNMEFFWDEASDDLWIIEINPRISQSHSYQFEMVDGMSNHEVAVHVALGDSPRFQHRTGPHKHAAKFLLRHYTQQDAVVTRAPDDDQLSRLAEAQPDTRVLLKANKGMRLSDIPDQDPYSYVLAEVNVAGSTQHDMLERYRAAITWLPFEFSPLPDEEKTQNGHKR</sequence>
<dbReference type="Proteomes" id="UP000253987">
    <property type="component" value="Unassembled WGS sequence"/>
</dbReference>